<dbReference type="GO" id="GO:0004252">
    <property type="term" value="F:serine-type endopeptidase activity"/>
    <property type="evidence" value="ECO:0007669"/>
    <property type="project" value="InterPro"/>
</dbReference>
<organism evidence="10 11">
    <name type="scientific">Corynebacterium glucuronolyticum</name>
    <dbReference type="NCBI Taxonomy" id="39791"/>
    <lineage>
        <taxon>Bacteria</taxon>
        <taxon>Bacillati</taxon>
        <taxon>Actinomycetota</taxon>
        <taxon>Actinomycetes</taxon>
        <taxon>Mycobacteriales</taxon>
        <taxon>Corynebacteriaceae</taxon>
        <taxon>Corynebacterium</taxon>
    </lineage>
</organism>
<accession>A0A7T4EG38</accession>
<keyword evidence="6 8" id="KW-1133">Transmembrane helix</keyword>
<dbReference type="AlphaFoldDB" id="A0A7T4EG38"/>
<feature type="transmembrane region" description="Helical" evidence="8">
    <location>
        <begin position="71"/>
        <end position="89"/>
    </location>
</feature>
<sequence>MSPSRNLFRNAPATWGIILFLVAIHLITALQSGSLTHNLSGSPLAESWVLYGPYVATQPYRLVTYAFVHSGLYHLTVNCASILVFCWSLERYLGSLQLIATFLVTALGAGLSILLFDAYSATVGASGTIFAFLAICVAVAAKHRGNVRAIAVFLVINIGYTFIGQGISIWGHLGGLLIGGLIAYPLARFQARGRAITLTVAATVLCITCFVPTDLSTVF</sequence>
<feature type="transmembrane region" description="Helical" evidence="8">
    <location>
        <begin position="12"/>
        <end position="30"/>
    </location>
</feature>
<evidence type="ECO:0000256" key="7">
    <source>
        <dbReference type="ARBA" id="ARBA00023136"/>
    </source>
</evidence>
<name>A0A7T4EG38_9CORY</name>
<dbReference type="PANTHER" id="PTHR43066">
    <property type="entry name" value="RHOMBOID-RELATED PROTEIN"/>
    <property type="match status" value="1"/>
</dbReference>
<dbReference type="GeneID" id="92758917"/>
<feature type="transmembrane region" description="Helical" evidence="8">
    <location>
        <begin position="147"/>
        <end position="163"/>
    </location>
</feature>
<evidence type="ECO:0000256" key="2">
    <source>
        <dbReference type="ARBA" id="ARBA00009045"/>
    </source>
</evidence>
<evidence type="ECO:0000256" key="3">
    <source>
        <dbReference type="ARBA" id="ARBA00022670"/>
    </source>
</evidence>
<protein>
    <submittedName>
        <fullName evidence="10">Rhomboid family intramembrane serine protease</fullName>
    </submittedName>
</protein>
<evidence type="ECO:0000256" key="4">
    <source>
        <dbReference type="ARBA" id="ARBA00022692"/>
    </source>
</evidence>
<dbReference type="RefSeq" id="WP_159447571.1">
    <property type="nucleotide sequence ID" value="NZ_CP066007.1"/>
</dbReference>
<feature type="transmembrane region" description="Helical" evidence="8">
    <location>
        <begin position="96"/>
        <end position="116"/>
    </location>
</feature>
<dbReference type="Proteomes" id="UP000596145">
    <property type="component" value="Chromosome"/>
</dbReference>
<proteinExistence type="inferred from homology"/>
<dbReference type="InterPro" id="IPR035952">
    <property type="entry name" value="Rhomboid-like_sf"/>
</dbReference>
<dbReference type="SUPFAM" id="SSF144091">
    <property type="entry name" value="Rhomboid-like"/>
    <property type="match status" value="1"/>
</dbReference>
<dbReference type="InterPro" id="IPR022764">
    <property type="entry name" value="Peptidase_S54_rhomboid_dom"/>
</dbReference>
<keyword evidence="3 10" id="KW-0645">Protease</keyword>
<comment type="subcellular location">
    <subcellularLocation>
        <location evidence="1">Membrane</location>
        <topology evidence="1">Multi-pass membrane protein</topology>
    </subcellularLocation>
</comment>
<evidence type="ECO:0000313" key="11">
    <source>
        <dbReference type="Proteomes" id="UP000596145"/>
    </source>
</evidence>
<dbReference type="GO" id="GO:0006508">
    <property type="term" value="P:proteolysis"/>
    <property type="evidence" value="ECO:0007669"/>
    <property type="project" value="UniProtKB-KW"/>
</dbReference>
<keyword evidence="4 8" id="KW-0812">Transmembrane</keyword>
<dbReference type="OrthoDB" id="9807874at2"/>
<evidence type="ECO:0000256" key="1">
    <source>
        <dbReference type="ARBA" id="ARBA00004141"/>
    </source>
</evidence>
<evidence type="ECO:0000259" key="9">
    <source>
        <dbReference type="Pfam" id="PF01694"/>
    </source>
</evidence>
<dbReference type="GO" id="GO:0016020">
    <property type="term" value="C:membrane"/>
    <property type="evidence" value="ECO:0007669"/>
    <property type="project" value="UniProtKB-SubCell"/>
</dbReference>
<feature type="transmembrane region" description="Helical" evidence="8">
    <location>
        <begin position="169"/>
        <end position="187"/>
    </location>
</feature>
<feature type="domain" description="Peptidase S54 rhomboid" evidence="9">
    <location>
        <begin position="57"/>
        <end position="188"/>
    </location>
</feature>
<dbReference type="EMBL" id="CP066007">
    <property type="protein sequence ID" value="QQB46737.1"/>
    <property type="molecule type" value="Genomic_DNA"/>
</dbReference>
<evidence type="ECO:0000256" key="5">
    <source>
        <dbReference type="ARBA" id="ARBA00022801"/>
    </source>
</evidence>
<feature type="transmembrane region" description="Helical" evidence="8">
    <location>
        <begin position="122"/>
        <end position="140"/>
    </location>
</feature>
<evidence type="ECO:0000256" key="6">
    <source>
        <dbReference type="ARBA" id="ARBA00022989"/>
    </source>
</evidence>
<comment type="similarity">
    <text evidence="2">Belongs to the peptidase S54 family.</text>
</comment>
<keyword evidence="7 8" id="KW-0472">Membrane</keyword>
<gene>
    <name evidence="10" type="ORF">I6I10_01995</name>
</gene>
<evidence type="ECO:0000313" key="10">
    <source>
        <dbReference type="EMBL" id="QQB46737.1"/>
    </source>
</evidence>
<dbReference type="Gene3D" id="1.20.1540.10">
    <property type="entry name" value="Rhomboid-like"/>
    <property type="match status" value="1"/>
</dbReference>
<feature type="transmembrane region" description="Helical" evidence="8">
    <location>
        <begin position="194"/>
        <end position="213"/>
    </location>
</feature>
<evidence type="ECO:0000256" key="8">
    <source>
        <dbReference type="SAM" id="Phobius"/>
    </source>
</evidence>
<dbReference type="PANTHER" id="PTHR43066:SF1">
    <property type="entry name" value="RHOMBOID PROTEIN 2"/>
    <property type="match status" value="1"/>
</dbReference>
<dbReference type="Pfam" id="PF01694">
    <property type="entry name" value="Rhomboid"/>
    <property type="match status" value="1"/>
</dbReference>
<reference evidence="10 11" key="1">
    <citation type="submission" date="2020-12" db="EMBL/GenBank/DDBJ databases">
        <title>FDA dAtabase for Regulatory Grade micrObial Sequences (FDA-ARGOS): Supporting development and validation of Infectious Disease Dx tests.</title>
        <authorList>
            <person name="Sproer C."/>
            <person name="Gronow S."/>
            <person name="Severitt S."/>
            <person name="Schroder I."/>
            <person name="Tallon L."/>
            <person name="Sadzewicz L."/>
            <person name="Zhao X."/>
            <person name="Boylan J."/>
            <person name="Ott S."/>
            <person name="Bowen H."/>
            <person name="Vavikolanu K."/>
            <person name="Mehta A."/>
            <person name="Aluvathingal J."/>
            <person name="Nadendla S."/>
            <person name="Lowell S."/>
            <person name="Myers T."/>
            <person name="Yan Y."/>
            <person name="Sichtig H."/>
        </authorList>
    </citation>
    <scope>NUCLEOTIDE SEQUENCE [LARGE SCALE GENOMIC DNA]</scope>
    <source>
        <strain evidence="10 11">FDAARGOS_1053</strain>
    </source>
</reference>
<keyword evidence="5" id="KW-0378">Hydrolase</keyword>